<dbReference type="NCBIfam" id="TIGR01351">
    <property type="entry name" value="adk"/>
    <property type="match status" value="1"/>
</dbReference>
<dbReference type="NCBIfam" id="NF011105">
    <property type="entry name" value="PRK14532.1"/>
    <property type="match status" value="1"/>
</dbReference>
<dbReference type="InterPro" id="IPR000850">
    <property type="entry name" value="Adenylat/UMP-CMP_kin"/>
</dbReference>
<feature type="binding site" evidence="5">
    <location>
        <begin position="10"/>
        <end position="15"/>
    </location>
    <ligand>
        <name>ATP</name>
        <dbReference type="ChEBI" id="CHEBI:30616"/>
    </ligand>
</feature>
<evidence type="ECO:0000256" key="1">
    <source>
        <dbReference type="ARBA" id="ARBA00022679"/>
    </source>
</evidence>
<dbReference type="STRING" id="1293911.H710_00798"/>
<dbReference type="SUPFAM" id="SSF52540">
    <property type="entry name" value="P-loop containing nucleoside triphosphate hydrolases"/>
    <property type="match status" value="1"/>
</dbReference>
<keyword evidence="2 5" id="KW-0545">Nucleotide biosynthesis</keyword>
<keyword evidence="5 7" id="KW-0067">ATP-binding</keyword>
<comment type="function">
    <text evidence="5">Catalyzes the reversible transfer of the terminal phosphate group between ATP and AMP. Plays an important role in cellular energy homeostasis and in adenine nucleotide metabolism.</text>
</comment>
<keyword evidence="3 5" id="KW-0547">Nucleotide-binding</keyword>
<dbReference type="EMBL" id="ASIV01000005">
    <property type="protein sequence ID" value="KEG19590.1"/>
    <property type="molecule type" value="Genomic_DNA"/>
</dbReference>
<dbReference type="GO" id="GO:0005524">
    <property type="term" value="F:ATP binding"/>
    <property type="evidence" value="ECO:0007669"/>
    <property type="project" value="UniProtKB-UniRule"/>
</dbReference>
<comment type="caution">
    <text evidence="8">The sequence shown here is derived from an EMBL/GenBank/DDBJ whole genome shotgun (WGS) entry which is preliminary data.</text>
</comment>
<proteinExistence type="inferred from homology"/>
<evidence type="ECO:0000256" key="4">
    <source>
        <dbReference type="ARBA" id="ARBA00022777"/>
    </source>
</evidence>
<dbReference type="Proteomes" id="UP000031740">
    <property type="component" value="Unassembled WGS sequence"/>
</dbReference>
<evidence type="ECO:0000256" key="5">
    <source>
        <dbReference type="HAMAP-Rule" id="MF_00235"/>
    </source>
</evidence>
<comment type="subcellular location">
    <subcellularLocation>
        <location evidence="5 7">Cytoplasm</location>
    </subcellularLocation>
</comment>
<evidence type="ECO:0000313" key="9">
    <source>
        <dbReference type="Proteomes" id="UP000031740"/>
    </source>
</evidence>
<evidence type="ECO:0000256" key="3">
    <source>
        <dbReference type="ARBA" id="ARBA00022741"/>
    </source>
</evidence>
<reference evidence="8 9" key="1">
    <citation type="submission" date="2013-04" db="EMBL/GenBank/DDBJ databases">
        <title>The Genome Sequence of Bartonella bacilliformis Ver097.</title>
        <authorList>
            <consortium name="The Broad Institute Genomics Platform"/>
            <consortium name="The Broad Institute Genome Sequencing Center for Infectious Disease"/>
            <person name="Feldgarden M."/>
            <person name="Kirby J."/>
            <person name="Birtles R."/>
            <person name="Dasch G."/>
            <person name="Hendrix L."/>
            <person name="Koehler J."/>
            <person name="Walker B."/>
            <person name="Young S.K."/>
            <person name="Zeng Q."/>
            <person name="Gargeya S."/>
            <person name="Fitzgerald M."/>
            <person name="Haas B."/>
            <person name="Abouelleil A."/>
            <person name="Allen A.W."/>
            <person name="Alvarado L."/>
            <person name="Arachchi H.M."/>
            <person name="Berlin A.M."/>
            <person name="Chapman S.B."/>
            <person name="Gainer-Dewar J."/>
            <person name="Goldberg J."/>
            <person name="Griggs A."/>
            <person name="Gujja S."/>
            <person name="Hansen M."/>
            <person name="Howarth C."/>
            <person name="Imamovic A."/>
            <person name="Ireland A."/>
            <person name="Larimer J."/>
            <person name="McCowan C."/>
            <person name="Murphy C."/>
            <person name="Pearson M."/>
            <person name="Poon T.W."/>
            <person name="Priest M."/>
            <person name="Roberts A."/>
            <person name="Saif S."/>
            <person name="Shea T."/>
            <person name="Sisk P."/>
            <person name="Sykes S."/>
            <person name="Wortman J."/>
            <person name="Nusbaum C."/>
            <person name="Birren B."/>
        </authorList>
    </citation>
    <scope>NUCLEOTIDE SEQUENCE [LARGE SCALE GENOMIC DNA]</scope>
    <source>
        <strain evidence="8 9">Ver097</strain>
    </source>
</reference>
<evidence type="ECO:0000256" key="7">
    <source>
        <dbReference type="RuleBase" id="RU003331"/>
    </source>
</evidence>
<feature type="binding site" evidence="5">
    <location>
        <position position="92"/>
    </location>
    <ligand>
        <name>AMP</name>
        <dbReference type="ChEBI" id="CHEBI:456215"/>
    </ligand>
</feature>
<comment type="caution">
    <text evidence="5">Lacks conserved residue(s) required for the propagation of feature annotation.</text>
</comment>
<dbReference type="AlphaFoldDB" id="A0A072R1H2"/>
<dbReference type="NCBIfam" id="NF001381">
    <property type="entry name" value="PRK00279.1-3"/>
    <property type="match status" value="1"/>
</dbReference>
<feature type="binding site" evidence="5">
    <location>
        <begin position="85"/>
        <end position="88"/>
    </location>
    <ligand>
        <name>AMP</name>
        <dbReference type="ChEBI" id="CHEBI:456215"/>
    </ligand>
</feature>
<comment type="pathway">
    <text evidence="5">Purine metabolism; AMP biosynthesis via salvage pathway; AMP from ADP: step 1/1.</text>
</comment>
<dbReference type="InterPro" id="IPR027417">
    <property type="entry name" value="P-loop_NTPase"/>
</dbReference>
<feature type="binding site" evidence="5">
    <location>
        <position position="36"/>
    </location>
    <ligand>
        <name>AMP</name>
        <dbReference type="ChEBI" id="CHEBI:456215"/>
    </ligand>
</feature>
<comment type="domain">
    <text evidence="5">Consists of three domains, a large central CORE domain and two small peripheral domains, NMPbind and LID, which undergo movements during catalysis. The LID domain closes over the site of phosphoryl transfer upon ATP binding. Assembling and dissambling the active center during each catalytic cycle provides an effective means to prevent ATP hydrolysis.</text>
</comment>
<sequence>MKIILLGPPGAGKGTQARILMERYNISQFSTGDMLREAIEKETEIGKQAKIFIESGALVPDSVVNQIVSDRIGKSDCVSGFILDGYPRTVSQAEALQRILQSRNMQLNAVIELIVDEDALIERMKKRVKETVAVGRKIRSDDNPDSFAKRLVEYREKTVPLSKFYSNIGLLKTVDGMANIADVSRAINVILE</sequence>
<dbReference type="GO" id="GO:0044209">
    <property type="term" value="P:AMP salvage"/>
    <property type="evidence" value="ECO:0007669"/>
    <property type="project" value="UniProtKB-UniRule"/>
</dbReference>
<dbReference type="NCBIfam" id="NF011100">
    <property type="entry name" value="PRK14527.1"/>
    <property type="match status" value="1"/>
</dbReference>
<dbReference type="PANTHER" id="PTHR23359">
    <property type="entry name" value="NUCLEOTIDE KINASE"/>
    <property type="match status" value="1"/>
</dbReference>
<protein>
    <recommendedName>
        <fullName evidence="5 7">Adenylate kinase</fullName>
        <shortName evidence="5">AK</shortName>
        <ecNumber evidence="5 7">2.7.4.3</ecNumber>
    </recommendedName>
    <alternativeName>
        <fullName evidence="5">ATP-AMP transphosphorylase</fullName>
    </alternativeName>
    <alternativeName>
        <fullName evidence="5">ATP:AMP phosphotransferase</fullName>
    </alternativeName>
    <alternativeName>
        <fullName evidence="5">Adenylate monophosphate kinase</fullName>
    </alternativeName>
</protein>
<gene>
    <name evidence="5" type="primary">adk</name>
    <name evidence="8" type="ORF">H710_00798</name>
</gene>
<dbReference type="HOGENOM" id="CLU_032354_4_1_5"/>
<name>A0A072R1H2_BARBA</name>
<dbReference type="CDD" id="cd01428">
    <property type="entry name" value="ADK"/>
    <property type="match status" value="1"/>
</dbReference>
<evidence type="ECO:0000313" key="8">
    <source>
        <dbReference type="EMBL" id="KEG19590.1"/>
    </source>
</evidence>
<dbReference type="UniPathway" id="UPA00588">
    <property type="reaction ID" value="UER00649"/>
</dbReference>
<feature type="binding site" evidence="5">
    <location>
        <position position="178"/>
    </location>
    <ligand>
        <name>ATP</name>
        <dbReference type="ChEBI" id="CHEBI:30616"/>
    </ligand>
</feature>
<organism evidence="8 9">
    <name type="scientific">Bartonella bacilliformis Ver097</name>
    <dbReference type="NCBI Taxonomy" id="1293911"/>
    <lineage>
        <taxon>Bacteria</taxon>
        <taxon>Pseudomonadati</taxon>
        <taxon>Pseudomonadota</taxon>
        <taxon>Alphaproteobacteria</taxon>
        <taxon>Hyphomicrobiales</taxon>
        <taxon>Bartonellaceae</taxon>
        <taxon>Bartonella</taxon>
    </lineage>
</organism>
<accession>A0A072R1H2</accession>
<dbReference type="GO" id="GO:0005737">
    <property type="term" value="C:cytoplasm"/>
    <property type="evidence" value="ECO:0007669"/>
    <property type="project" value="UniProtKB-SubCell"/>
</dbReference>
<feature type="binding site" evidence="5">
    <location>
        <position position="150"/>
    </location>
    <ligand>
        <name>AMP</name>
        <dbReference type="ChEBI" id="CHEBI:456215"/>
    </ligand>
</feature>
<keyword evidence="5" id="KW-0963">Cytoplasm</keyword>
<dbReference type="RefSeq" id="WP_041849540.1">
    <property type="nucleotide sequence ID" value="NZ_KL503804.1"/>
</dbReference>
<dbReference type="PROSITE" id="PS00113">
    <property type="entry name" value="ADENYLATE_KINASE"/>
    <property type="match status" value="1"/>
</dbReference>
<comment type="similarity">
    <text evidence="5 6">Belongs to the adenylate kinase family.</text>
</comment>
<dbReference type="GO" id="GO:0004017">
    <property type="term" value="F:AMP kinase activity"/>
    <property type="evidence" value="ECO:0007669"/>
    <property type="project" value="UniProtKB-UniRule"/>
</dbReference>
<comment type="subunit">
    <text evidence="5 7">Monomer.</text>
</comment>
<dbReference type="PATRIC" id="fig|1293911.3.peg.826"/>
<feature type="region of interest" description="NMP" evidence="5">
    <location>
        <begin position="30"/>
        <end position="59"/>
    </location>
</feature>
<evidence type="ECO:0000256" key="6">
    <source>
        <dbReference type="RuleBase" id="RU003330"/>
    </source>
</evidence>
<dbReference type="EC" id="2.7.4.3" evidence="5 7"/>
<evidence type="ECO:0000256" key="2">
    <source>
        <dbReference type="ARBA" id="ARBA00022727"/>
    </source>
</evidence>
<keyword evidence="4 5" id="KW-0418">Kinase</keyword>
<dbReference type="InterPro" id="IPR006259">
    <property type="entry name" value="Adenyl_kin_sub"/>
</dbReference>
<dbReference type="HAMAP" id="MF_00235">
    <property type="entry name" value="Adenylate_kinase_Adk"/>
    <property type="match status" value="1"/>
</dbReference>
<feature type="binding site" evidence="5">
    <location>
        <position position="127"/>
    </location>
    <ligand>
        <name>ATP</name>
        <dbReference type="ChEBI" id="CHEBI:30616"/>
    </ligand>
</feature>
<comment type="catalytic activity">
    <reaction evidence="5 7">
        <text>AMP + ATP = 2 ADP</text>
        <dbReference type="Rhea" id="RHEA:12973"/>
        <dbReference type="ChEBI" id="CHEBI:30616"/>
        <dbReference type="ChEBI" id="CHEBI:456215"/>
        <dbReference type="ChEBI" id="CHEBI:456216"/>
        <dbReference type="EC" id="2.7.4.3"/>
    </reaction>
</comment>
<keyword evidence="1 5" id="KW-0808">Transferase</keyword>
<dbReference type="Gene3D" id="3.40.50.300">
    <property type="entry name" value="P-loop containing nucleotide triphosphate hydrolases"/>
    <property type="match status" value="1"/>
</dbReference>
<dbReference type="InterPro" id="IPR033690">
    <property type="entry name" value="Adenylat_kinase_CS"/>
</dbReference>
<feature type="binding site" evidence="5">
    <location>
        <begin position="57"/>
        <end position="59"/>
    </location>
    <ligand>
        <name>AMP</name>
        <dbReference type="ChEBI" id="CHEBI:456215"/>
    </ligand>
</feature>
<feature type="binding site" evidence="5">
    <location>
        <position position="31"/>
    </location>
    <ligand>
        <name>AMP</name>
        <dbReference type="ChEBI" id="CHEBI:456215"/>
    </ligand>
</feature>
<feature type="binding site" evidence="5">
    <location>
        <position position="139"/>
    </location>
    <ligand>
        <name>AMP</name>
        <dbReference type="ChEBI" id="CHEBI:456215"/>
    </ligand>
</feature>
<dbReference type="Pfam" id="PF00406">
    <property type="entry name" value="ADK"/>
    <property type="match status" value="1"/>
</dbReference>
<dbReference type="PRINTS" id="PR00094">
    <property type="entry name" value="ADENYLTKNASE"/>
</dbReference>